<dbReference type="PANTHER" id="PTHR28035">
    <property type="entry name" value="MITOCHONDRIAL DISTRIBUTION AND MORPHOLOGY PROTEIN 10"/>
    <property type="match status" value="1"/>
</dbReference>
<accession>A0A9P8P6J5</accession>
<comment type="function">
    <text evidence="6">Component of the ERMES/MDM complex, which serves as a molecular tether to connect the endoplasmic reticulum and mitochondria. Components of this complex are involved in the control of mitochondrial shape and protein biogenesis and may function in phospholipid exchange. MDM10 is involved in the late assembly steps of the general translocase of the mitochondrial outer membrane (TOM complex). Functions in the TOM40-specific route of the assembly of outer membrane beta-barrel proteins, including the association of TOM40 with the receptor TOM22 and small TOM proteins. Can associate with the SAM(core) complex as well as the MDM12-MMM1 complex, both involved in late steps of the major beta-barrel assembly pathway, that is responsible for biogenesis of all outer membrane beta-barrel proteins. May act as a switch that shuttles between both complexes and channels precursor proteins into the TOM40-specific pathway. Plays a role in mitochondrial morphology and in the inheritance of mitochondria.</text>
</comment>
<dbReference type="GO" id="GO:1990456">
    <property type="term" value="P:mitochondrion-endoplasmic reticulum membrane tethering"/>
    <property type="evidence" value="ECO:0007669"/>
    <property type="project" value="UniProtKB-UniRule"/>
</dbReference>
<dbReference type="GO" id="GO:0051654">
    <property type="term" value="P:establishment of mitochondrion localization"/>
    <property type="evidence" value="ECO:0007669"/>
    <property type="project" value="TreeGrafter"/>
</dbReference>
<evidence type="ECO:0000256" key="2">
    <source>
        <dbReference type="ARBA" id="ARBA00022692"/>
    </source>
</evidence>
<dbReference type="GO" id="GO:0045040">
    <property type="term" value="P:protein insertion into mitochondrial outer membrane"/>
    <property type="evidence" value="ECO:0007669"/>
    <property type="project" value="UniProtKB-UniRule"/>
</dbReference>
<dbReference type="GO" id="GO:0032865">
    <property type="term" value="C:ERMES complex"/>
    <property type="evidence" value="ECO:0007669"/>
    <property type="project" value="UniProtKB-UniRule"/>
</dbReference>
<dbReference type="OrthoDB" id="2103793at2759"/>
<reference evidence="7" key="1">
    <citation type="journal article" date="2021" name="Open Biol.">
        <title>Shared evolutionary footprints suggest mitochondrial oxidative damage underlies multiple complex I losses in fungi.</title>
        <authorList>
            <person name="Schikora-Tamarit M.A."/>
            <person name="Marcet-Houben M."/>
            <person name="Nosek J."/>
            <person name="Gabaldon T."/>
        </authorList>
    </citation>
    <scope>NUCLEOTIDE SEQUENCE</scope>
    <source>
        <strain evidence="7">CBS6075</strain>
    </source>
</reference>
<dbReference type="GO" id="GO:0001401">
    <property type="term" value="C:SAM complex"/>
    <property type="evidence" value="ECO:0007669"/>
    <property type="project" value="TreeGrafter"/>
</dbReference>
<evidence type="ECO:0000256" key="5">
    <source>
        <dbReference type="ARBA" id="ARBA00023136"/>
    </source>
</evidence>
<protein>
    <recommendedName>
        <fullName evidence="6">Mitochondrial distribution and morphology protein 10</fullName>
    </recommendedName>
    <alternativeName>
        <fullName evidence="6">Mitochondrial inheritance component MDM10</fullName>
    </alternativeName>
</protein>
<evidence type="ECO:0000256" key="4">
    <source>
        <dbReference type="ARBA" id="ARBA00023128"/>
    </source>
</evidence>
<keyword evidence="4 6" id="KW-0496">Mitochondrion</keyword>
<comment type="domain">
    <text evidence="6">Lacks alpha-helical transmembrane segments, suggesting that it resides in the membrane via beta-sheet conformations similar to those predicted for other outer membrane proteins and porin.</text>
</comment>
<dbReference type="GO" id="GO:0015914">
    <property type="term" value="P:phospholipid transport"/>
    <property type="evidence" value="ECO:0007669"/>
    <property type="project" value="TreeGrafter"/>
</dbReference>
<keyword evidence="1 6" id="KW-1134">Transmembrane beta strand</keyword>
<dbReference type="HAMAP" id="MF_03102">
    <property type="entry name" value="Mdm10"/>
    <property type="match status" value="1"/>
</dbReference>
<keyword evidence="5 6" id="KW-0472">Membrane</keyword>
<dbReference type="PANTHER" id="PTHR28035:SF1">
    <property type="entry name" value="MITOCHONDRIAL DISTRIBUTION AND MORPHOLOGY PROTEIN 10"/>
    <property type="match status" value="1"/>
</dbReference>
<reference evidence="7" key="2">
    <citation type="submission" date="2021-01" db="EMBL/GenBank/DDBJ databases">
        <authorList>
            <person name="Schikora-Tamarit M.A."/>
        </authorList>
    </citation>
    <scope>NUCLEOTIDE SEQUENCE</scope>
    <source>
        <strain evidence="7">CBS6075</strain>
    </source>
</reference>
<dbReference type="AlphaFoldDB" id="A0A9P8P6J5"/>
<comment type="subunit">
    <text evidence="6">Component of the ER-mitochondria encounter structure (ERMES) or MDM complex, composed of MMM1, MDM10, MDM12 and MDM34. Associates with the mitochondrial outer membrane sorting assembly machinery SAM(core) complex.</text>
</comment>
<sequence length="395" mass="44563">MEYIQKCFYSSTNWNQYNSYSTFLETSKQILDFPVPSGFNLNVSAKNAEYSYSSVSLSQFGELAGSFSYLYSSIDLAPSYSDSKSASLQSIIEGYRLLSPPKNPTYDKRPALLYGKMYLPSQFLEGMLVKRLSENSQLLVKFINTPKLNKLSNTTTIMNLSYQRQSAKSAQEFVFSTNEALFGLRYIYNLGAPTSSMDSSLFSVGCELWCATQSLAPGMSTGIRYSTHLTSSGKPLTMTLVMNPLLGSIESTYAIKTNILSTFVSKYSFNIYSYESDLSLGCHLWRLNASSKPAPDYNFNKLEEIEQKRLVENFKHIKPSKLMLDNNSTTQFVNRHETSDFKSSLKCSTSLSKKQVSLLWEGKFKDWLLSTGVKMDYKDQGLRNVGYGLDLQYSS</sequence>
<evidence type="ECO:0000256" key="1">
    <source>
        <dbReference type="ARBA" id="ARBA00022452"/>
    </source>
</evidence>
<keyword evidence="8" id="KW-1185">Reference proteome</keyword>
<dbReference type="EMBL" id="JAEUBE010000255">
    <property type="protein sequence ID" value="KAH3666463.1"/>
    <property type="molecule type" value="Genomic_DNA"/>
</dbReference>
<evidence type="ECO:0000256" key="3">
    <source>
        <dbReference type="ARBA" id="ARBA00022787"/>
    </source>
</evidence>
<keyword evidence="2 6" id="KW-0812">Transmembrane</keyword>
<comment type="caution">
    <text evidence="7">The sequence shown here is derived from an EMBL/GenBank/DDBJ whole genome shotgun (WGS) entry which is preliminary data.</text>
</comment>
<organism evidence="7 8">
    <name type="scientific">Ogataea philodendri</name>
    <dbReference type="NCBI Taxonomy" id="1378263"/>
    <lineage>
        <taxon>Eukaryota</taxon>
        <taxon>Fungi</taxon>
        <taxon>Dikarya</taxon>
        <taxon>Ascomycota</taxon>
        <taxon>Saccharomycotina</taxon>
        <taxon>Pichiomycetes</taxon>
        <taxon>Pichiales</taxon>
        <taxon>Pichiaceae</taxon>
        <taxon>Ogataea</taxon>
    </lineage>
</organism>
<evidence type="ECO:0000313" key="8">
    <source>
        <dbReference type="Proteomes" id="UP000769157"/>
    </source>
</evidence>
<dbReference type="GO" id="GO:0070096">
    <property type="term" value="P:mitochondrial outer membrane translocase complex assembly"/>
    <property type="evidence" value="ECO:0007669"/>
    <property type="project" value="UniProtKB-UniRule"/>
</dbReference>
<dbReference type="InterPro" id="IPR027539">
    <property type="entry name" value="Mdm10"/>
</dbReference>
<evidence type="ECO:0000313" key="7">
    <source>
        <dbReference type="EMBL" id="KAH3666463.1"/>
    </source>
</evidence>
<evidence type="ECO:0000256" key="6">
    <source>
        <dbReference type="HAMAP-Rule" id="MF_03102"/>
    </source>
</evidence>
<proteinExistence type="inferred from homology"/>
<comment type="similarity">
    <text evidence="6">Belongs to the MDM10 family.</text>
</comment>
<keyword evidence="3 6" id="KW-1000">Mitochondrion outer membrane</keyword>
<comment type="subcellular location">
    <subcellularLocation>
        <location evidence="6">Mitochondrion outer membrane</location>
        <topology evidence="6">Multi-pass membrane protein</topology>
    </subcellularLocation>
    <text evidence="6">The ERMES/MDM complex localizes to a few discrete foci (around 10 per single cell), that represent mitochondria-endoplasmic reticulum junctions. These foci are often found next to mtDNA nucleoids.</text>
</comment>
<gene>
    <name evidence="6" type="primary">MDM10</name>
    <name evidence="7" type="ORF">OGAPHI_003459</name>
</gene>
<name>A0A9P8P6J5_9ASCO</name>
<dbReference type="Pfam" id="PF12519">
    <property type="entry name" value="MDM10"/>
    <property type="match status" value="1"/>
</dbReference>
<dbReference type="Proteomes" id="UP000769157">
    <property type="component" value="Unassembled WGS sequence"/>
</dbReference>